<reference evidence="1" key="1">
    <citation type="submission" date="2020-02" db="EMBL/GenBank/DDBJ databases">
        <authorList>
            <person name="Palmer J.M."/>
        </authorList>
    </citation>
    <scope>NUCLEOTIDE SEQUENCE</scope>
    <source>
        <strain evidence="1">EPUS1.4</strain>
        <tissue evidence="1">Thallus</tissue>
    </source>
</reference>
<keyword evidence="2" id="KW-1185">Reference proteome</keyword>
<sequence>MRDYSILNPPTLHYFTIEQLNSEYEVVPACPTDWVAEDLENCLLVPNISIHSVRYSCTRIYTTQPRRLHHT</sequence>
<evidence type="ECO:0000313" key="1">
    <source>
        <dbReference type="EMBL" id="KAF7502625.1"/>
    </source>
</evidence>
<comment type="caution">
    <text evidence="1">The sequence shown here is derived from an EMBL/GenBank/DDBJ whole genome shotgun (WGS) entry which is preliminary data.</text>
</comment>
<dbReference type="Proteomes" id="UP000606974">
    <property type="component" value="Unassembled WGS sequence"/>
</dbReference>
<dbReference type="EMBL" id="JAACFV010000233">
    <property type="protein sequence ID" value="KAF7502625.1"/>
    <property type="molecule type" value="Genomic_DNA"/>
</dbReference>
<accession>A0A8H7ACA7</accession>
<gene>
    <name evidence="1" type="ORF">GJ744_005419</name>
</gene>
<evidence type="ECO:0000313" key="2">
    <source>
        <dbReference type="Proteomes" id="UP000606974"/>
    </source>
</evidence>
<name>A0A8H7ACA7_9EURO</name>
<proteinExistence type="predicted"/>
<organism evidence="1 2">
    <name type="scientific">Endocarpon pusillum</name>
    <dbReference type="NCBI Taxonomy" id="364733"/>
    <lineage>
        <taxon>Eukaryota</taxon>
        <taxon>Fungi</taxon>
        <taxon>Dikarya</taxon>
        <taxon>Ascomycota</taxon>
        <taxon>Pezizomycotina</taxon>
        <taxon>Eurotiomycetes</taxon>
        <taxon>Chaetothyriomycetidae</taxon>
        <taxon>Verrucariales</taxon>
        <taxon>Verrucariaceae</taxon>
        <taxon>Endocarpon</taxon>
    </lineage>
</organism>
<dbReference type="AlphaFoldDB" id="A0A8H7ACA7"/>
<protein>
    <submittedName>
        <fullName evidence="1">Uncharacterized protein</fullName>
    </submittedName>
</protein>